<name>A0A0V0R473_PSEPJ</name>
<reference evidence="2 3" key="1">
    <citation type="journal article" date="2015" name="Sci. Rep.">
        <title>Genome of the facultative scuticociliatosis pathogen Pseudocohnilembus persalinus provides insight into its virulence through horizontal gene transfer.</title>
        <authorList>
            <person name="Xiong J."/>
            <person name="Wang G."/>
            <person name="Cheng J."/>
            <person name="Tian M."/>
            <person name="Pan X."/>
            <person name="Warren A."/>
            <person name="Jiang C."/>
            <person name="Yuan D."/>
            <person name="Miao W."/>
        </authorList>
    </citation>
    <scope>NUCLEOTIDE SEQUENCE [LARGE SCALE GENOMIC DNA]</scope>
    <source>
        <strain evidence="2">36N120E</strain>
    </source>
</reference>
<accession>A0A0V0R473</accession>
<gene>
    <name evidence="2" type="ORF">PPERSA_05953</name>
</gene>
<feature type="compositionally biased region" description="Acidic residues" evidence="1">
    <location>
        <begin position="1"/>
        <end position="13"/>
    </location>
</feature>
<sequence length="144" mass="17982">MYADEEQYSDMDSEQLQRANEVLDERDDINRRRNRKQGHGIRERLLDFLDEDSSDLQHYGQRFQMRQYQEDQDMKMESEEEEEEKFQEEKFLDRDNVKGKLSEWIQEDRTVRYIKYQFKKQKLLQYIELFNNMIIQNIFKNQDF</sequence>
<feature type="region of interest" description="Disordered" evidence="1">
    <location>
        <begin position="69"/>
        <end position="88"/>
    </location>
</feature>
<organism evidence="2 3">
    <name type="scientific">Pseudocohnilembus persalinus</name>
    <name type="common">Ciliate</name>
    <dbReference type="NCBI Taxonomy" id="266149"/>
    <lineage>
        <taxon>Eukaryota</taxon>
        <taxon>Sar</taxon>
        <taxon>Alveolata</taxon>
        <taxon>Ciliophora</taxon>
        <taxon>Intramacronucleata</taxon>
        <taxon>Oligohymenophorea</taxon>
        <taxon>Scuticociliatia</taxon>
        <taxon>Philasterida</taxon>
        <taxon>Pseudocohnilembidae</taxon>
        <taxon>Pseudocohnilembus</taxon>
    </lineage>
</organism>
<keyword evidence="3" id="KW-1185">Reference proteome</keyword>
<dbReference type="AlphaFoldDB" id="A0A0V0R473"/>
<evidence type="ECO:0000313" key="3">
    <source>
        <dbReference type="Proteomes" id="UP000054937"/>
    </source>
</evidence>
<feature type="region of interest" description="Disordered" evidence="1">
    <location>
        <begin position="1"/>
        <end position="36"/>
    </location>
</feature>
<comment type="caution">
    <text evidence="2">The sequence shown here is derived from an EMBL/GenBank/DDBJ whole genome shotgun (WGS) entry which is preliminary data.</text>
</comment>
<evidence type="ECO:0000256" key="1">
    <source>
        <dbReference type="SAM" id="MobiDB-lite"/>
    </source>
</evidence>
<dbReference type="Proteomes" id="UP000054937">
    <property type="component" value="Unassembled WGS sequence"/>
</dbReference>
<evidence type="ECO:0000313" key="2">
    <source>
        <dbReference type="EMBL" id="KRX09284.1"/>
    </source>
</evidence>
<proteinExistence type="predicted"/>
<dbReference type="EMBL" id="LDAU01000053">
    <property type="protein sequence ID" value="KRX09284.1"/>
    <property type="molecule type" value="Genomic_DNA"/>
</dbReference>
<dbReference type="InParanoid" id="A0A0V0R473"/>
<protein>
    <submittedName>
        <fullName evidence="2">Uncharacterized protein</fullName>
    </submittedName>
</protein>